<dbReference type="SUPFAM" id="SSF53850">
    <property type="entry name" value="Periplasmic binding protein-like II"/>
    <property type="match status" value="1"/>
</dbReference>
<dbReference type="InterPro" id="IPR036390">
    <property type="entry name" value="WH_DNA-bd_sf"/>
</dbReference>
<keyword evidence="3" id="KW-0238">DNA-binding</keyword>
<dbReference type="InterPro" id="IPR050950">
    <property type="entry name" value="HTH-type_LysR_regulators"/>
</dbReference>
<evidence type="ECO:0000259" key="5">
    <source>
        <dbReference type="PROSITE" id="PS50931"/>
    </source>
</evidence>
<dbReference type="PANTHER" id="PTHR30419">
    <property type="entry name" value="HTH-TYPE TRANSCRIPTIONAL REGULATOR YBHD"/>
    <property type="match status" value="1"/>
</dbReference>
<dbReference type="Gene3D" id="1.10.10.10">
    <property type="entry name" value="Winged helix-like DNA-binding domain superfamily/Winged helix DNA-binding domain"/>
    <property type="match status" value="1"/>
</dbReference>
<keyword evidence="7" id="KW-1185">Reference proteome</keyword>
<protein>
    <submittedName>
        <fullName evidence="6">LysR family transcriptional regulator</fullName>
    </submittedName>
</protein>
<evidence type="ECO:0000313" key="7">
    <source>
        <dbReference type="Proteomes" id="UP000664882"/>
    </source>
</evidence>
<dbReference type="EMBL" id="JAGDFX010000007">
    <property type="protein sequence ID" value="MBO1519546.1"/>
    <property type="molecule type" value="Genomic_DNA"/>
</dbReference>
<comment type="similarity">
    <text evidence="1">Belongs to the LysR transcriptional regulatory family.</text>
</comment>
<keyword evidence="2" id="KW-0805">Transcription regulation</keyword>
<dbReference type="RefSeq" id="WP_208005419.1">
    <property type="nucleotide sequence ID" value="NZ_JAGDFX010000007.1"/>
</dbReference>
<keyword evidence="4" id="KW-0804">Transcription</keyword>
<dbReference type="InterPro" id="IPR005119">
    <property type="entry name" value="LysR_subst-bd"/>
</dbReference>
<dbReference type="InterPro" id="IPR000847">
    <property type="entry name" value="LysR_HTH_N"/>
</dbReference>
<comment type="caution">
    <text evidence="6">The sequence shown here is derived from an EMBL/GenBank/DDBJ whole genome shotgun (WGS) entry which is preliminary data.</text>
</comment>
<sequence length="301" mass="33206">MWKLNIRAMKYLSEVSRFGSLRKVAAHLNVDVSTISRQLAQLEEELTATVITRSGQGVVLTQIGEELVALYRQQKASEVAALSRIKALQSLKTGRVSLAVGEGFIADLISAPLQAFMTRYPGIQISVEMAGVNEAIRLVKEDRVDLAVVYAPSPDVELQSHVITRQPLELIAPPQHALTRQLPLTIRQISEYPLALIDQQFGMGQLVSLVEELEHIRFEPQLRTNSVAVLKNFVLSGMGVTFMPRLTVQSEIEQGKIICIPVPHPVLTGANAHIVSHKGRELTVSSEALIAHLHDGMLFFN</sequence>
<evidence type="ECO:0000256" key="3">
    <source>
        <dbReference type="ARBA" id="ARBA00023125"/>
    </source>
</evidence>
<dbReference type="Pfam" id="PF00126">
    <property type="entry name" value="HTH_1"/>
    <property type="match status" value="1"/>
</dbReference>
<organism evidence="6 7">
    <name type="scientific">Oceanisphaera pacifica</name>
    <dbReference type="NCBI Taxonomy" id="2818389"/>
    <lineage>
        <taxon>Bacteria</taxon>
        <taxon>Pseudomonadati</taxon>
        <taxon>Pseudomonadota</taxon>
        <taxon>Gammaproteobacteria</taxon>
        <taxon>Aeromonadales</taxon>
        <taxon>Aeromonadaceae</taxon>
        <taxon>Oceanisphaera</taxon>
    </lineage>
</organism>
<feature type="domain" description="HTH lysR-type" evidence="5">
    <location>
        <begin position="4"/>
        <end position="61"/>
    </location>
</feature>
<evidence type="ECO:0000256" key="2">
    <source>
        <dbReference type="ARBA" id="ARBA00023015"/>
    </source>
</evidence>
<proteinExistence type="inferred from homology"/>
<gene>
    <name evidence="6" type="ORF">J3U76_07895</name>
</gene>
<dbReference type="Gene3D" id="3.40.190.290">
    <property type="match status" value="1"/>
</dbReference>
<reference evidence="6 7" key="1">
    <citation type="submission" date="2021-03" db="EMBL/GenBank/DDBJ databases">
        <title>Oceanisphaera sp. nov., isolated from the intestine.</title>
        <authorList>
            <person name="Zhao L.-H."/>
            <person name="Shi L.-F."/>
        </authorList>
    </citation>
    <scope>NUCLEOTIDE SEQUENCE [LARGE SCALE GENOMIC DNA]</scope>
    <source>
        <strain evidence="6 7">DM8</strain>
    </source>
</reference>
<dbReference type="PROSITE" id="PS50931">
    <property type="entry name" value="HTH_LYSR"/>
    <property type="match status" value="1"/>
</dbReference>
<name>A0ABS3NG48_9GAMM</name>
<dbReference type="InterPro" id="IPR036388">
    <property type="entry name" value="WH-like_DNA-bd_sf"/>
</dbReference>
<dbReference type="SUPFAM" id="SSF46785">
    <property type="entry name" value="Winged helix' DNA-binding domain"/>
    <property type="match status" value="1"/>
</dbReference>
<dbReference type="Proteomes" id="UP000664882">
    <property type="component" value="Unassembled WGS sequence"/>
</dbReference>
<evidence type="ECO:0000256" key="1">
    <source>
        <dbReference type="ARBA" id="ARBA00009437"/>
    </source>
</evidence>
<dbReference type="Pfam" id="PF03466">
    <property type="entry name" value="LysR_substrate"/>
    <property type="match status" value="1"/>
</dbReference>
<dbReference type="PANTHER" id="PTHR30419:SF8">
    <property type="entry name" value="NITROGEN ASSIMILATION TRANSCRIPTIONAL ACTIVATOR-RELATED"/>
    <property type="match status" value="1"/>
</dbReference>
<accession>A0ABS3NG48</accession>
<evidence type="ECO:0000313" key="6">
    <source>
        <dbReference type="EMBL" id="MBO1519546.1"/>
    </source>
</evidence>
<evidence type="ECO:0000256" key="4">
    <source>
        <dbReference type="ARBA" id="ARBA00023163"/>
    </source>
</evidence>